<evidence type="ECO:0008006" key="3">
    <source>
        <dbReference type="Google" id="ProtNLM"/>
    </source>
</evidence>
<dbReference type="STRING" id="1458425.SRAA_0073"/>
<proteinExistence type="predicted"/>
<dbReference type="GO" id="GO:0030234">
    <property type="term" value="F:enzyme regulator activity"/>
    <property type="evidence" value="ECO:0007669"/>
    <property type="project" value="InterPro"/>
</dbReference>
<dbReference type="EMBL" id="AP014568">
    <property type="protein sequence ID" value="BAO79927.1"/>
    <property type="molecule type" value="Genomic_DNA"/>
</dbReference>
<organism evidence="1 2">
    <name type="scientific">Serpentinimonas raichei</name>
    <dbReference type="NCBI Taxonomy" id="1458425"/>
    <lineage>
        <taxon>Bacteria</taxon>
        <taxon>Pseudomonadati</taxon>
        <taxon>Pseudomonadota</taxon>
        <taxon>Betaproteobacteria</taxon>
        <taxon>Burkholderiales</taxon>
        <taxon>Comamonadaceae</taxon>
        <taxon>Serpentinimonas</taxon>
    </lineage>
</organism>
<name>A0A060NGC2_9BURK</name>
<gene>
    <name evidence="1" type="ORF">SRAA_0073</name>
</gene>
<evidence type="ECO:0000313" key="1">
    <source>
        <dbReference type="EMBL" id="BAO79927.1"/>
    </source>
</evidence>
<dbReference type="InterPro" id="IPR002187">
    <property type="entry name" value="N-reg_PII"/>
</dbReference>
<reference evidence="1 2" key="1">
    <citation type="journal article" date="2014" name="Nat. Commun.">
        <title>Physiological and genomic features of highly alkaliphilic hydrogen-utilizing Betaproteobacteria from a continental serpentinizing site.</title>
        <authorList>
            <person name="Suzuki S."/>
            <person name="Kuenen J.G."/>
            <person name="Schipper K."/>
            <person name="van der Velde S."/>
            <person name="Ishii S."/>
            <person name="Wu A."/>
            <person name="Sorokin D.Y."/>
            <person name="Tenney A."/>
            <person name="Meng X.Y."/>
            <person name="Morrill P.L."/>
            <person name="Kamagata Y."/>
            <person name="Muyzer G."/>
            <person name="Nealson K.H."/>
        </authorList>
    </citation>
    <scope>NUCLEOTIDE SEQUENCE [LARGE SCALE GENOMIC DNA]</scope>
    <source>
        <strain evidence="1 2">A1</strain>
    </source>
</reference>
<dbReference type="Proteomes" id="UP000067461">
    <property type="component" value="Chromosome"/>
</dbReference>
<dbReference type="OrthoDB" id="2873381at2"/>
<sequence>MMNKAKKVVVVTEKILLGKIVDLILAAGATGYTAVLASGQGGRGVRTDALTGHGDIFSNIRIEVITVSDEVAQKIIDQVIAKYFNNYSGIAYIEDVWVARRDHF</sequence>
<dbReference type="RefSeq" id="WP_045530224.1">
    <property type="nucleotide sequence ID" value="NZ_AP014568.1"/>
</dbReference>
<dbReference type="SUPFAM" id="SSF54913">
    <property type="entry name" value="GlnB-like"/>
    <property type="match status" value="1"/>
</dbReference>
<dbReference type="InterPro" id="IPR015867">
    <property type="entry name" value="N-reg_PII/ATP_PRibTrfase_C"/>
</dbReference>
<dbReference type="Gene3D" id="3.30.70.120">
    <property type="match status" value="1"/>
</dbReference>
<accession>A0A060NGC2</accession>
<dbReference type="InterPro" id="IPR011322">
    <property type="entry name" value="N-reg_PII-like_a/b"/>
</dbReference>
<dbReference type="Pfam" id="PF00543">
    <property type="entry name" value="P-II"/>
    <property type="match status" value="1"/>
</dbReference>
<dbReference type="AlphaFoldDB" id="A0A060NGC2"/>
<dbReference type="GO" id="GO:0006808">
    <property type="term" value="P:regulation of nitrogen utilization"/>
    <property type="evidence" value="ECO:0007669"/>
    <property type="project" value="InterPro"/>
</dbReference>
<evidence type="ECO:0000313" key="2">
    <source>
        <dbReference type="Proteomes" id="UP000067461"/>
    </source>
</evidence>
<keyword evidence="2" id="KW-1185">Reference proteome</keyword>
<protein>
    <recommendedName>
        <fullName evidence="3">Nitrogen regulatory protein PII</fullName>
    </recommendedName>
</protein>
<dbReference type="KEGG" id="cbaa:SRAA_0073"/>
<dbReference type="HOGENOM" id="CLU_169009_1_0_4"/>